<dbReference type="AlphaFoldDB" id="A0A5C8NGJ7"/>
<keyword evidence="5" id="KW-0046">Antibiotic resistance</keyword>
<keyword evidence="9" id="KW-1185">Reference proteome</keyword>
<dbReference type="GO" id="GO:0140359">
    <property type="term" value="F:ABC-type transporter activity"/>
    <property type="evidence" value="ECO:0007669"/>
    <property type="project" value="InterPro"/>
</dbReference>
<dbReference type="PIRSF" id="PIRSF006648">
    <property type="entry name" value="DrrB"/>
    <property type="match status" value="1"/>
</dbReference>
<dbReference type="InterPro" id="IPR000412">
    <property type="entry name" value="ABC_2_transport"/>
</dbReference>
<evidence type="ECO:0000256" key="1">
    <source>
        <dbReference type="ARBA" id="ARBA00004141"/>
    </source>
</evidence>
<keyword evidence="6" id="KW-1003">Cell membrane</keyword>
<evidence type="ECO:0000259" key="7">
    <source>
        <dbReference type="PROSITE" id="PS51012"/>
    </source>
</evidence>
<feature type="transmembrane region" description="Helical" evidence="6">
    <location>
        <begin position="246"/>
        <end position="265"/>
    </location>
</feature>
<protein>
    <recommendedName>
        <fullName evidence="6">Transport permease protein</fullName>
    </recommendedName>
</protein>
<sequence length="272" mass="29484">MSNTLAPRPVPGTVDADRVTWWPWLRHALVLSGRSVTKMMRHPEQFFDVTLQPALFLVIFVYVLGGAISGNTHDYLQFVLPGIMIQTVLFSTVSIGVNLSTDIKEGVFDRFRSLPIPRSAPLVGATIAECLRYGITIVVSLAMGVLMGFRTSTSPVSVLLGMLMVLAFAWCLCWVSIWLGMIVREAGSVQGLGFLALFPLTFGSSMFASADTMPGWLQTWVKINPVTHLTDAVRGLLTGGPVAEDATIAALTSAVILAVFAPLAVRAYRRKA</sequence>
<proteinExistence type="inferred from homology"/>
<gene>
    <name evidence="8" type="ORF">FHP06_14515</name>
</gene>
<dbReference type="OrthoDB" id="3370990at2"/>
<keyword evidence="2 6" id="KW-0812">Transmembrane</keyword>
<dbReference type="GO" id="GO:0043190">
    <property type="term" value="C:ATP-binding cassette (ABC) transporter complex"/>
    <property type="evidence" value="ECO:0007669"/>
    <property type="project" value="InterPro"/>
</dbReference>
<keyword evidence="6" id="KW-0813">Transport</keyword>
<reference evidence="8 9" key="1">
    <citation type="submission" date="2019-06" db="EMBL/GenBank/DDBJ databases">
        <title>Aeromicrobium sp. nov., isolated from a maize field.</title>
        <authorList>
            <person name="Lin S.-Y."/>
            <person name="Tsai C.-F."/>
            <person name="Young C.-C."/>
        </authorList>
    </citation>
    <scope>NUCLEOTIDE SEQUENCE [LARGE SCALE GENOMIC DNA]</scope>
    <source>
        <strain evidence="8 9">CC-CFT486</strain>
    </source>
</reference>
<dbReference type="PROSITE" id="PS51012">
    <property type="entry name" value="ABC_TM2"/>
    <property type="match status" value="1"/>
</dbReference>
<keyword evidence="3 6" id="KW-1133">Transmembrane helix</keyword>
<dbReference type="PANTHER" id="PTHR43229:SF2">
    <property type="entry name" value="NODULATION PROTEIN J"/>
    <property type="match status" value="1"/>
</dbReference>
<evidence type="ECO:0000256" key="5">
    <source>
        <dbReference type="ARBA" id="ARBA00023251"/>
    </source>
</evidence>
<feature type="domain" description="ABC transmembrane type-2" evidence="7">
    <location>
        <begin position="44"/>
        <end position="271"/>
    </location>
</feature>
<comment type="subcellular location">
    <subcellularLocation>
        <location evidence="6">Cell membrane</location>
        <topology evidence="6">Multi-pass membrane protein</topology>
    </subcellularLocation>
    <subcellularLocation>
        <location evidence="1">Membrane</location>
        <topology evidence="1">Multi-pass membrane protein</topology>
    </subcellularLocation>
</comment>
<evidence type="ECO:0000313" key="8">
    <source>
        <dbReference type="EMBL" id="TXL57256.1"/>
    </source>
</evidence>
<feature type="transmembrane region" description="Helical" evidence="6">
    <location>
        <begin position="46"/>
        <end position="69"/>
    </location>
</feature>
<dbReference type="EMBL" id="VDUX01000008">
    <property type="protein sequence ID" value="TXL57256.1"/>
    <property type="molecule type" value="Genomic_DNA"/>
</dbReference>
<evidence type="ECO:0000313" key="9">
    <source>
        <dbReference type="Proteomes" id="UP000321571"/>
    </source>
</evidence>
<dbReference type="InterPro" id="IPR047817">
    <property type="entry name" value="ABC2_TM_bact-type"/>
</dbReference>
<feature type="transmembrane region" description="Helical" evidence="6">
    <location>
        <begin position="75"/>
        <end position="99"/>
    </location>
</feature>
<comment type="caution">
    <text evidence="8">The sequence shown here is derived from an EMBL/GenBank/DDBJ whole genome shotgun (WGS) entry which is preliminary data.</text>
</comment>
<evidence type="ECO:0000256" key="3">
    <source>
        <dbReference type="ARBA" id="ARBA00022989"/>
    </source>
</evidence>
<dbReference type="GO" id="GO:0046677">
    <property type="term" value="P:response to antibiotic"/>
    <property type="evidence" value="ECO:0007669"/>
    <property type="project" value="UniProtKB-KW"/>
</dbReference>
<evidence type="ECO:0000256" key="4">
    <source>
        <dbReference type="ARBA" id="ARBA00023136"/>
    </source>
</evidence>
<dbReference type="InterPro" id="IPR013525">
    <property type="entry name" value="ABC2_TM"/>
</dbReference>
<comment type="similarity">
    <text evidence="6">Belongs to the ABC-2 integral membrane protein family.</text>
</comment>
<organism evidence="8 9">
    <name type="scientific">Aeromicrobium terrae</name>
    <dbReference type="NCBI Taxonomy" id="2498846"/>
    <lineage>
        <taxon>Bacteria</taxon>
        <taxon>Bacillati</taxon>
        <taxon>Actinomycetota</taxon>
        <taxon>Actinomycetes</taxon>
        <taxon>Propionibacteriales</taxon>
        <taxon>Nocardioidaceae</taxon>
        <taxon>Aeromicrobium</taxon>
    </lineage>
</organism>
<dbReference type="PANTHER" id="PTHR43229">
    <property type="entry name" value="NODULATION PROTEIN J"/>
    <property type="match status" value="1"/>
</dbReference>
<feature type="transmembrane region" description="Helical" evidence="6">
    <location>
        <begin position="191"/>
        <end position="210"/>
    </location>
</feature>
<dbReference type="InterPro" id="IPR051784">
    <property type="entry name" value="Nod_factor_ABC_transporter"/>
</dbReference>
<name>A0A5C8NGJ7_9ACTN</name>
<evidence type="ECO:0000256" key="6">
    <source>
        <dbReference type="RuleBase" id="RU361157"/>
    </source>
</evidence>
<evidence type="ECO:0000256" key="2">
    <source>
        <dbReference type="ARBA" id="ARBA00022692"/>
    </source>
</evidence>
<dbReference type="Pfam" id="PF01061">
    <property type="entry name" value="ABC2_membrane"/>
    <property type="match status" value="1"/>
</dbReference>
<dbReference type="RefSeq" id="WP_147687525.1">
    <property type="nucleotide sequence ID" value="NZ_VDUX01000008.1"/>
</dbReference>
<dbReference type="Proteomes" id="UP000321571">
    <property type="component" value="Unassembled WGS sequence"/>
</dbReference>
<feature type="transmembrane region" description="Helical" evidence="6">
    <location>
        <begin position="158"/>
        <end position="179"/>
    </location>
</feature>
<accession>A0A5C8NGJ7</accession>
<feature type="transmembrane region" description="Helical" evidence="6">
    <location>
        <begin position="120"/>
        <end position="146"/>
    </location>
</feature>
<keyword evidence="4 6" id="KW-0472">Membrane</keyword>